<dbReference type="Pfam" id="PF08849">
    <property type="entry name" value="BrxA"/>
    <property type="match status" value="1"/>
</dbReference>
<keyword evidence="2" id="KW-1185">Reference proteome</keyword>
<organism evidence="1 2">
    <name type="scientific">Nibrella viscosa</name>
    <dbReference type="NCBI Taxonomy" id="1084524"/>
    <lineage>
        <taxon>Bacteria</taxon>
        <taxon>Pseudomonadati</taxon>
        <taxon>Bacteroidota</taxon>
        <taxon>Cytophagia</taxon>
        <taxon>Cytophagales</taxon>
        <taxon>Spirosomataceae</taxon>
        <taxon>Nibrella</taxon>
    </lineage>
</organism>
<evidence type="ECO:0000313" key="2">
    <source>
        <dbReference type="Proteomes" id="UP001500936"/>
    </source>
</evidence>
<comment type="caution">
    <text evidence="1">The sequence shown here is derived from an EMBL/GenBank/DDBJ whole genome shotgun (WGS) entry which is preliminary data.</text>
</comment>
<accession>A0ABP8K172</accession>
<sequence length="207" mass="23764">MPSPVTLYSASFTTGALLREETLAVLALLQQVPVDEVAAVAKKDAGSLKINSEVARQKIAAEIVKRYKAVSPAVWDFFQTLTDEQHQQLVLFYVCLKTYRLIYDFMFAVVVPRWQSRLLPLSRSDFERYLDELALQHAPIQRLTEKTRRKLAQIVMLMMKQAQLIQHNQLSTPAAPAYIWRFFQELGDDWMLDAGLLTHADRQRLGL</sequence>
<name>A0ABP8K172_9BACT</name>
<evidence type="ECO:0008006" key="3">
    <source>
        <dbReference type="Google" id="ProtNLM"/>
    </source>
</evidence>
<reference evidence="2" key="1">
    <citation type="journal article" date="2019" name="Int. J. Syst. Evol. Microbiol.">
        <title>The Global Catalogue of Microorganisms (GCM) 10K type strain sequencing project: providing services to taxonomists for standard genome sequencing and annotation.</title>
        <authorList>
            <consortium name="The Broad Institute Genomics Platform"/>
            <consortium name="The Broad Institute Genome Sequencing Center for Infectious Disease"/>
            <person name="Wu L."/>
            <person name="Ma J."/>
        </authorList>
    </citation>
    <scope>NUCLEOTIDE SEQUENCE [LARGE SCALE GENOMIC DNA]</scope>
    <source>
        <strain evidence="2">JCM 17925</strain>
    </source>
</reference>
<protein>
    <recommendedName>
        <fullName evidence="3">Inner membrane protein</fullName>
    </recommendedName>
</protein>
<dbReference type="InterPro" id="IPR023137">
    <property type="entry name" value="BrxA_sf"/>
</dbReference>
<evidence type="ECO:0000313" key="1">
    <source>
        <dbReference type="EMBL" id="GAA4399041.1"/>
    </source>
</evidence>
<dbReference type="InterPro" id="IPR014948">
    <property type="entry name" value="BrxA"/>
</dbReference>
<dbReference type="RefSeq" id="WP_345264633.1">
    <property type="nucleotide sequence ID" value="NZ_BAABHB010000002.1"/>
</dbReference>
<dbReference type="Proteomes" id="UP001500936">
    <property type="component" value="Unassembled WGS sequence"/>
</dbReference>
<dbReference type="EMBL" id="BAABHB010000002">
    <property type="protein sequence ID" value="GAA4399041.1"/>
    <property type="molecule type" value="Genomic_DNA"/>
</dbReference>
<gene>
    <name evidence="1" type="ORF">GCM10023187_10340</name>
</gene>
<proteinExistence type="predicted"/>
<dbReference type="Gene3D" id="1.10.3540.10">
    <property type="entry name" value="uncharacterized protein from magnetospirillum magneticum domain"/>
    <property type="match status" value="1"/>
</dbReference>